<dbReference type="PANTHER" id="PTHR42699">
    <property type="match status" value="1"/>
</dbReference>
<protein>
    <submittedName>
        <fullName evidence="3">PLP-dependent transferase</fullName>
    </submittedName>
</protein>
<dbReference type="OrthoDB" id="10047078at2759"/>
<dbReference type="InterPro" id="IPR000277">
    <property type="entry name" value="Cys/Met-Metab_PyrdxlP-dep_enz"/>
</dbReference>
<dbReference type="Gene3D" id="3.40.640.10">
    <property type="entry name" value="Type I PLP-dependent aspartate aminotransferase-like (Major domain)"/>
    <property type="match status" value="1"/>
</dbReference>
<dbReference type="EMBL" id="KV417495">
    <property type="protein sequence ID" value="KZP30148.1"/>
    <property type="molecule type" value="Genomic_DNA"/>
</dbReference>
<reference evidence="3 4" key="1">
    <citation type="journal article" date="2016" name="Mol. Biol. Evol.">
        <title>Comparative Genomics of Early-Diverging Mushroom-Forming Fungi Provides Insights into the Origins of Lignocellulose Decay Capabilities.</title>
        <authorList>
            <person name="Nagy L.G."/>
            <person name="Riley R."/>
            <person name="Tritt A."/>
            <person name="Adam C."/>
            <person name="Daum C."/>
            <person name="Floudas D."/>
            <person name="Sun H."/>
            <person name="Yadav J.S."/>
            <person name="Pangilinan J."/>
            <person name="Larsson K.H."/>
            <person name="Matsuura K."/>
            <person name="Barry K."/>
            <person name="Labutti K."/>
            <person name="Kuo R."/>
            <person name="Ohm R.A."/>
            <person name="Bhattacharya S.S."/>
            <person name="Shirouzu T."/>
            <person name="Yoshinaga Y."/>
            <person name="Martin F.M."/>
            <person name="Grigoriev I.V."/>
            <person name="Hibbett D.S."/>
        </authorList>
    </citation>
    <scope>NUCLEOTIDE SEQUENCE [LARGE SCALE GENOMIC DNA]</scope>
    <source>
        <strain evidence="3 4">CBS 109695</strain>
    </source>
</reference>
<dbReference type="Pfam" id="PF01053">
    <property type="entry name" value="Cys_Met_Meta_PP"/>
    <property type="match status" value="1"/>
</dbReference>
<evidence type="ECO:0000256" key="1">
    <source>
        <dbReference type="ARBA" id="ARBA00001933"/>
    </source>
</evidence>
<dbReference type="GO" id="GO:0030170">
    <property type="term" value="F:pyridoxal phosphate binding"/>
    <property type="evidence" value="ECO:0007669"/>
    <property type="project" value="InterPro"/>
</dbReference>
<accession>A0A166T3J7</accession>
<dbReference type="AlphaFoldDB" id="A0A166T3J7"/>
<keyword evidence="3" id="KW-0808">Transferase</keyword>
<dbReference type="GO" id="GO:0003962">
    <property type="term" value="F:cystathionine gamma-synthase activity"/>
    <property type="evidence" value="ECO:0007669"/>
    <property type="project" value="TreeGrafter"/>
</dbReference>
<evidence type="ECO:0000256" key="2">
    <source>
        <dbReference type="ARBA" id="ARBA00022898"/>
    </source>
</evidence>
<dbReference type="STRING" id="436010.A0A166T3J7"/>
<name>A0A166T3J7_9AGAM</name>
<gene>
    <name evidence="3" type="ORF">FIBSPDRAFT_815388</name>
</gene>
<sequence length="605" mass="66251">MTITITQTPGLCHATDVDAAGILASKSNDVGPTNFVVRGAPIPNLPHAISGSLPMWQDMVELLDDEPAMTKAMVISYPRFIIHQSILKLSEICEQHLGAPIGGRSLVFPSLNVAKRCQEFILARSTTQETPLTVRLAQISITRDGHLITTDDISRTSSDSAPVILHVVVYPAAALPVAKDFWRERGMGISSRMAQYSLSLLSTKAIGGLDIEPKYLESAWHVDDPCFKSAQGKIAKRAIRSRISELLRHGRPATSTDANMDDVFLFPAGMAAIWNAYNVTSKARPTAKSACFGFVYSCTVHMLEGNGPGCHFFGHGSSNDMDELERVIQEELTATPSNPGVFAIFAETPSNPVLRCPDLPRLRALADKYDIPLILDDTVGNFVNMDVFSYADILVTSLSKLFSGSGDVTGGSLVVNPARRYYQTFKQQLDASFEDIYFDEDAIRMEHNSRDLASRAKVIDSNAEAVCDLLRSRSMMVGVPSSGVKEVYYPKWTSREQYDGCRAKLNGEYVGGFGGLCSVVFSNEPACRAFYDALDLWKGQTLGTNYTLVMAYTYMALHKEMEWAEKYGAGNLVRISVGMEAVDGLLQRVAFALKAAEEATARLVL</sequence>
<evidence type="ECO:0000313" key="3">
    <source>
        <dbReference type="EMBL" id="KZP30148.1"/>
    </source>
</evidence>
<dbReference type="SUPFAM" id="SSF53383">
    <property type="entry name" value="PLP-dependent transferases"/>
    <property type="match status" value="1"/>
</dbReference>
<dbReference type="InterPro" id="IPR051750">
    <property type="entry name" value="Trans-sulfuration_enzymes"/>
</dbReference>
<keyword evidence="2" id="KW-0663">Pyridoxal phosphate</keyword>
<dbReference type="GO" id="GO:0019346">
    <property type="term" value="P:transsulfuration"/>
    <property type="evidence" value="ECO:0007669"/>
    <property type="project" value="InterPro"/>
</dbReference>
<dbReference type="Proteomes" id="UP000076532">
    <property type="component" value="Unassembled WGS sequence"/>
</dbReference>
<dbReference type="PANTHER" id="PTHR42699:SF1">
    <property type="entry name" value="CYSTATHIONINE GAMMA-SYNTHASE-RELATED"/>
    <property type="match status" value="1"/>
</dbReference>
<evidence type="ECO:0000313" key="4">
    <source>
        <dbReference type="Proteomes" id="UP000076532"/>
    </source>
</evidence>
<proteinExistence type="predicted"/>
<dbReference type="InterPro" id="IPR015424">
    <property type="entry name" value="PyrdxlP-dep_Trfase"/>
</dbReference>
<keyword evidence="4" id="KW-1185">Reference proteome</keyword>
<dbReference type="Gene3D" id="3.90.1150.10">
    <property type="entry name" value="Aspartate Aminotransferase, domain 1"/>
    <property type="match status" value="1"/>
</dbReference>
<organism evidence="3 4">
    <name type="scientific">Athelia psychrophila</name>
    <dbReference type="NCBI Taxonomy" id="1759441"/>
    <lineage>
        <taxon>Eukaryota</taxon>
        <taxon>Fungi</taxon>
        <taxon>Dikarya</taxon>
        <taxon>Basidiomycota</taxon>
        <taxon>Agaricomycotina</taxon>
        <taxon>Agaricomycetes</taxon>
        <taxon>Agaricomycetidae</taxon>
        <taxon>Atheliales</taxon>
        <taxon>Atheliaceae</taxon>
        <taxon>Athelia</taxon>
    </lineage>
</organism>
<dbReference type="InterPro" id="IPR015422">
    <property type="entry name" value="PyrdxlP-dep_Trfase_small"/>
</dbReference>
<dbReference type="InterPro" id="IPR015421">
    <property type="entry name" value="PyrdxlP-dep_Trfase_major"/>
</dbReference>
<comment type="cofactor">
    <cofactor evidence="1">
        <name>pyridoxal 5'-phosphate</name>
        <dbReference type="ChEBI" id="CHEBI:597326"/>
    </cofactor>
</comment>